<dbReference type="EMBL" id="MCZF01000255">
    <property type="protein sequence ID" value="PMM43958.1"/>
    <property type="molecule type" value="Genomic_DNA"/>
</dbReference>
<evidence type="ECO:0000313" key="2">
    <source>
        <dbReference type="Proteomes" id="UP000235533"/>
    </source>
</evidence>
<dbReference type="AlphaFoldDB" id="A0A2N7JNR9"/>
<accession>A0A2N7JNR9</accession>
<comment type="caution">
    <text evidence="1">The sequence shown here is derived from an EMBL/GenBank/DDBJ whole genome shotgun (WGS) entry which is preliminary data.</text>
</comment>
<evidence type="ECO:0000313" key="1">
    <source>
        <dbReference type="EMBL" id="PMM43958.1"/>
    </source>
</evidence>
<name>A0A2N7JNR9_VIBSP</name>
<sequence length="67" mass="7352">MLLTKPVTLKPNSRKWHLLTSWQGLSKLTNGKAHMNAASVATQFQNCAAKRCQVVSIAHHAKPQGSE</sequence>
<protein>
    <submittedName>
        <fullName evidence="1">Uncharacterized protein</fullName>
    </submittedName>
</protein>
<organism evidence="1 2">
    <name type="scientific">Vibrio splendidus</name>
    <dbReference type="NCBI Taxonomy" id="29497"/>
    <lineage>
        <taxon>Bacteria</taxon>
        <taxon>Pseudomonadati</taxon>
        <taxon>Pseudomonadota</taxon>
        <taxon>Gammaproteobacteria</taxon>
        <taxon>Vibrionales</taxon>
        <taxon>Vibrionaceae</taxon>
        <taxon>Vibrio</taxon>
    </lineage>
</organism>
<reference evidence="2" key="1">
    <citation type="submission" date="2016-07" db="EMBL/GenBank/DDBJ databases">
        <title>Nontailed viruses are major unrecognized killers of bacteria in the ocean.</title>
        <authorList>
            <person name="Kauffman K."/>
            <person name="Hussain F."/>
            <person name="Yang J."/>
            <person name="Arevalo P."/>
            <person name="Brown J."/>
            <person name="Cutler M."/>
            <person name="Kelly L."/>
            <person name="Polz M.F."/>
        </authorList>
    </citation>
    <scope>NUCLEOTIDE SEQUENCE [LARGE SCALE GENOMIC DNA]</scope>
    <source>
        <strain evidence="2">10N.261.48.B5</strain>
    </source>
</reference>
<dbReference type="Proteomes" id="UP000235533">
    <property type="component" value="Unassembled WGS sequence"/>
</dbReference>
<proteinExistence type="predicted"/>
<gene>
    <name evidence="1" type="ORF">BCT54_05565</name>
</gene>